<dbReference type="GO" id="GO:0004844">
    <property type="term" value="F:uracil DNA N-glycosylase activity"/>
    <property type="evidence" value="ECO:0007669"/>
    <property type="project" value="UniProtKB-EC"/>
</dbReference>
<dbReference type="SUPFAM" id="SSF52141">
    <property type="entry name" value="Uracil-DNA glycosylase-like"/>
    <property type="match status" value="1"/>
</dbReference>
<reference evidence="2" key="1">
    <citation type="submission" date="2018-06" db="EMBL/GenBank/DDBJ databases">
        <authorList>
            <person name="Zhirakovskaya E."/>
        </authorList>
    </citation>
    <scope>NUCLEOTIDE SEQUENCE</scope>
</reference>
<sequence>MTINSFSPVVTEECTVLVLGTMPGVDSLNGQEYYAHKQNAFWFIMGECFGASFDLPYDERLQILTQNNIALWDVLFQCQREGSLDSKIRNEKANDIEAFIGLHKKLQRILFNGKKAEQLFNKYIMLPKNSRGNYINNLKFFTVPSSSPAMAMLSKAQKLTIWKEALGL</sequence>
<organism evidence="2">
    <name type="scientific">hydrothermal vent metagenome</name>
    <dbReference type="NCBI Taxonomy" id="652676"/>
    <lineage>
        <taxon>unclassified sequences</taxon>
        <taxon>metagenomes</taxon>
        <taxon>ecological metagenomes</taxon>
    </lineage>
</organism>
<keyword evidence="2" id="KW-0378">Hydrolase</keyword>
<dbReference type="Gene3D" id="3.40.470.10">
    <property type="entry name" value="Uracil-DNA glycosylase-like domain"/>
    <property type="match status" value="1"/>
</dbReference>
<dbReference type="Pfam" id="PF03167">
    <property type="entry name" value="UDG"/>
    <property type="match status" value="1"/>
</dbReference>
<dbReference type="InterPro" id="IPR026353">
    <property type="entry name" value="Hypoxan-DNA_Glyclase"/>
</dbReference>
<dbReference type="EC" id="3.2.2.27" evidence="2"/>
<accession>A0A3B0YT28</accession>
<evidence type="ECO:0000259" key="1">
    <source>
        <dbReference type="Pfam" id="PF03167"/>
    </source>
</evidence>
<dbReference type="InterPro" id="IPR005122">
    <property type="entry name" value="Uracil-DNA_glycosylase-like"/>
</dbReference>
<dbReference type="InterPro" id="IPR036895">
    <property type="entry name" value="Uracil-DNA_glycosylase-like_sf"/>
</dbReference>
<evidence type="ECO:0000313" key="2">
    <source>
        <dbReference type="EMBL" id="VAW77489.1"/>
    </source>
</evidence>
<dbReference type="CDD" id="cd10032">
    <property type="entry name" value="UDG-F6_HDG"/>
    <property type="match status" value="1"/>
</dbReference>
<dbReference type="NCBIfam" id="TIGR04274">
    <property type="entry name" value="hypoxanDNAglyco"/>
    <property type="match status" value="1"/>
</dbReference>
<protein>
    <submittedName>
        <fullName evidence="2">G:T/U mismatch-specific uracil/thymine DNA-glycosylase</fullName>
        <ecNumber evidence="2">3.2.2.27</ecNumber>
    </submittedName>
</protein>
<proteinExistence type="predicted"/>
<keyword evidence="2" id="KW-0326">Glycosidase</keyword>
<gene>
    <name evidence="2" type="ORF">MNBD_GAMMA12-1474</name>
</gene>
<feature type="domain" description="Uracil-DNA glycosylase-like" evidence="1">
    <location>
        <begin position="13"/>
        <end position="163"/>
    </location>
</feature>
<name>A0A3B0YT28_9ZZZZ</name>
<dbReference type="EMBL" id="UOFL01000131">
    <property type="protein sequence ID" value="VAW77489.1"/>
    <property type="molecule type" value="Genomic_DNA"/>
</dbReference>
<dbReference type="AlphaFoldDB" id="A0A3B0YT28"/>